<gene>
    <name evidence="1" type="ORF">QW060_27540</name>
</gene>
<dbReference type="SUPFAM" id="SSF55486">
    <property type="entry name" value="Metalloproteases ('zincins'), catalytic domain"/>
    <property type="match status" value="1"/>
</dbReference>
<evidence type="ECO:0000313" key="1">
    <source>
        <dbReference type="EMBL" id="MDN3710546.1"/>
    </source>
</evidence>
<keyword evidence="2" id="KW-1185">Reference proteome</keyword>
<sequence>MWRTKSRDEAIRNQVKTDPHAPGMYRAYVPLQNVDTCIRLLTSKKEINYIWLLKNE</sequence>
<dbReference type="RefSeq" id="WP_290365662.1">
    <property type="nucleotide sequence ID" value="NZ_JAUFQU010000095.1"/>
</dbReference>
<comment type="caution">
    <text evidence="1">The sequence shown here is derived from an EMBL/GenBank/DDBJ whole genome shotgun (WGS) entry which is preliminary data.</text>
</comment>
<organism evidence="1 2">
    <name type="scientific">Paenimyroides ceti</name>
    <dbReference type="NCBI Taxonomy" id="395087"/>
    <lineage>
        <taxon>Bacteria</taxon>
        <taxon>Pseudomonadati</taxon>
        <taxon>Bacteroidota</taxon>
        <taxon>Flavobacteriia</taxon>
        <taxon>Flavobacteriales</taxon>
        <taxon>Flavobacteriaceae</taxon>
        <taxon>Paenimyroides</taxon>
    </lineage>
</organism>
<name>A0ABT8D2C0_9FLAO</name>
<dbReference type="Proteomes" id="UP001242368">
    <property type="component" value="Unassembled WGS sequence"/>
</dbReference>
<dbReference type="Gene3D" id="3.40.390.10">
    <property type="entry name" value="Collagenase (Catalytic Domain)"/>
    <property type="match status" value="1"/>
</dbReference>
<evidence type="ECO:0000313" key="2">
    <source>
        <dbReference type="Proteomes" id="UP001242368"/>
    </source>
</evidence>
<proteinExistence type="predicted"/>
<protein>
    <submittedName>
        <fullName evidence="1">Uncharacterized protein</fullName>
    </submittedName>
</protein>
<dbReference type="EMBL" id="JAUFQU010000095">
    <property type="protein sequence ID" value="MDN3710546.1"/>
    <property type="molecule type" value="Genomic_DNA"/>
</dbReference>
<dbReference type="InterPro" id="IPR024079">
    <property type="entry name" value="MetalloPept_cat_dom_sf"/>
</dbReference>
<accession>A0ABT8D2C0</accession>
<reference evidence="2" key="1">
    <citation type="journal article" date="2019" name="Int. J. Syst. Evol. Microbiol.">
        <title>The Global Catalogue of Microorganisms (GCM) 10K type strain sequencing project: providing services to taxonomists for standard genome sequencing and annotation.</title>
        <authorList>
            <consortium name="The Broad Institute Genomics Platform"/>
            <consortium name="The Broad Institute Genome Sequencing Center for Infectious Disease"/>
            <person name="Wu L."/>
            <person name="Ma J."/>
        </authorList>
    </citation>
    <scope>NUCLEOTIDE SEQUENCE [LARGE SCALE GENOMIC DNA]</scope>
    <source>
        <strain evidence="2">CECT 7184</strain>
    </source>
</reference>